<evidence type="ECO:0000259" key="7">
    <source>
        <dbReference type="PROSITE" id="PS50157"/>
    </source>
</evidence>
<dbReference type="InterPro" id="IPR040048">
    <property type="entry name" value="ZNF277"/>
</dbReference>
<dbReference type="Gene3D" id="3.30.160.60">
    <property type="entry name" value="Classic Zinc Finger"/>
    <property type="match status" value="1"/>
</dbReference>
<evidence type="ECO:0000256" key="3">
    <source>
        <dbReference type="ARBA" id="ARBA00022833"/>
    </source>
</evidence>
<feature type="domain" description="C2H2-type" evidence="7">
    <location>
        <begin position="136"/>
        <end position="165"/>
    </location>
</feature>
<keyword evidence="2 5" id="KW-0863">Zinc-finger</keyword>
<keyword evidence="1" id="KW-0479">Metal-binding</keyword>
<keyword evidence="3" id="KW-0862">Zinc</keyword>
<evidence type="ECO:0000256" key="2">
    <source>
        <dbReference type="ARBA" id="ARBA00022771"/>
    </source>
</evidence>
<evidence type="ECO:0000256" key="4">
    <source>
        <dbReference type="ARBA" id="ARBA00034119"/>
    </source>
</evidence>
<evidence type="ECO:0000256" key="6">
    <source>
        <dbReference type="SAM" id="MobiDB-lite"/>
    </source>
</evidence>
<reference evidence="8" key="1">
    <citation type="submission" date="2021-01" db="UniProtKB">
        <authorList>
            <consortium name="EnsemblMetazoa"/>
        </authorList>
    </citation>
    <scope>IDENTIFICATION</scope>
</reference>
<dbReference type="AlphaFoldDB" id="A0A7M5X9L1"/>
<dbReference type="Proteomes" id="UP000594262">
    <property type="component" value="Unplaced"/>
</dbReference>
<dbReference type="InterPro" id="IPR041661">
    <property type="entry name" value="ZN622/Rei1/Reh1_Znf-C2H2"/>
</dbReference>
<feature type="compositionally biased region" description="Acidic residues" evidence="6">
    <location>
        <begin position="332"/>
        <end position="351"/>
    </location>
</feature>
<dbReference type="OrthoDB" id="278606at2759"/>
<dbReference type="PANTHER" id="PTHR13267:SF3">
    <property type="entry name" value="ZINC FINGER PROTEIN 277"/>
    <property type="match status" value="1"/>
</dbReference>
<dbReference type="EnsemblMetazoa" id="CLYHEMT020054.1">
    <property type="protein sequence ID" value="CLYHEMP020054.1"/>
    <property type="gene ID" value="CLYHEMG020054"/>
</dbReference>
<dbReference type="InterPro" id="IPR036236">
    <property type="entry name" value="Znf_C2H2_sf"/>
</dbReference>
<sequence length="365" mass="43974">MFSLLLSKYVEYWRERFTTTKDLTEYCVVVNTNTKEEDLGPKEKYFLLTNYLPEDLEIRQKLSNEKLVNILDQQHLERQDSKFSKKCLFCKVMFHGNRSKLFQHMAKDHAFNVGNPDNIVHAGDFIDMMKSKLDKFTCLFCEKEFKEWSILKDHMRKKGHKRLDPKNKEYDKYYVINYLEPGKDWKALQTEPEYEKEAEIPVAEENMEKEWEDWIEDDPTLSLCLFCMKTDKDVYKILDHMKGEHKFDLKDVKSKLELDFYHQVKIVNYVRKQVYQCRCPMCLREYDGQDELQYHLADENHFGLPDDRSVWDQPGYFFSTFDDDSLLCFLEDEDDDEEEYDEDENYVEDENQNITKSPKPYSHET</sequence>
<evidence type="ECO:0000256" key="1">
    <source>
        <dbReference type="ARBA" id="ARBA00022723"/>
    </source>
</evidence>
<dbReference type="PANTHER" id="PTHR13267">
    <property type="entry name" value="ZINC FINGER PROTEIN 277"/>
    <property type="match status" value="1"/>
</dbReference>
<dbReference type="SMART" id="SM00355">
    <property type="entry name" value="ZnF_C2H2"/>
    <property type="match status" value="4"/>
</dbReference>
<dbReference type="InterPro" id="IPR013087">
    <property type="entry name" value="Znf_C2H2_type"/>
</dbReference>
<protein>
    <recommendedName>
        <fullName evidence="7">C2H2-type domain-containing protein</fullName>
    </recommendedName>
</protein>
<evidence type="ECO:0000313" key="8">
    <source>
        <dbReference type="EnsemblMetazoa" id="CLYHEMP020054.1"/>
    </source>
</evidence>
<feature type="region of interest" description="Disordered" evidence="6">
    <location>
        <begin position="332"/>
        <end position="365"/>
    </location>
</feature>
<dbReference type="GO" id="GO:0008270">
    <property type="term" value="F:zinc ion binding"/>
    <property type="evidence" value="ECO:0007669"/>
    <property type="project" value="UniProtKB-KW"/>
</dbReference>
<dbReference type="SUPFAM" id="SSF57667">
    <property type="entry name" value="beta-beta-alpha zinc fingers"/>
    <property type="match status" value="2"/>
</dbReference>
<proteinExistence type="inferred from homology"/>
<evidence type="ECO:0000313" key="9">
    <source>
        <dbReference type="Proteomes" id="UP000594262"/>
    </source>
</evidence>
<name>A0A7M5X9L1_9CNID</name>
<dbReference type="Pfam" id="PF12756">
    <property type="entry name" value="zf-C2H2_2"/>
    <property type="match status" value="2"/>
</dbReference>
<organism evidence="8 9">
    <name type="scientific">Clytia hemisphaerica</name>
    <dbReference type="NCBI Taxonomy" id="252671"/>
    <lineage>
        <taxon>Eukaryota</taxon>
        <taxon>Metazoa</taxon>
        <taxon>Cnidaria</taxon>
        <taxon>Hydrozoa</taxon>
        <taxon>Hydroidolina</taxon>
        <taxon>Leptothecata</taxon>
        <taxon>Obeliida</taxon>
        <taxon>Clytiidae</taxon>
        <taxon>Clytia</taxon>
    </lineage>
</organism>
<dbReference type="PROSITE" id="PS50157">
    <property type="entry name" value="ZINC_FINGER_C2H2_2"/>
    <property type="match status" value="1"/>
</dbReference>
<keyword evidence="9" id="KW-1185">Reference proteome</keyword>
<comment type="similarity">
    <text evidence="4">Belongs to the ZNF277 family.</text>
</comment>
<accession>A0A7M5X9L1</accession>
<dbReference type="PROSITE" id="PS00028">
    <property type="entry name" value="ZINC_FINGER_C2H2_1"/>
    <property type="match status" value="2"/>
</dbReference>
<evidence type="ECO:0000256" key="5">
    <source>
        <dbReference type="PROSITE-ProRule" id="PRU00042"/>
    </source>
</evidence>